<sequence length="344" mass="38504">MSSFVQTSPPVHAEPEAYTERQTNPELYQHFANLVSSLPSSKGLSNNQLHRHDQGWYSSQVPLVGAMVADACFAARPSDIIVATLPKSGTTWIKSLLYATVHRREHPVDAIDHPLTSFGPHGCVRFFEYQQYTRNKIPDLDKLPDPRLFATHVPFVSLPRAIVTSGCKIVYVCRDPKDTVVSLCYFINKLRFNDGLEPLSVEAAAEMFCDGLSPFGTYWDHVLGYWRAHLACPQQVLFFRYEEMQKDAANHVRRLAEFVGHPFGDGEEEDGVVDAIVRLCSFDHMSGMEVTKSGRTDLVVGTVENSSFFRRGAVGDWTNHLSPETARRIDAITTRKLKGSGLSV</sequence>
<comment type="caution">
    <text evidence="5">The sequence shown here is derived from an EMBL/GenBank/DDBJ whole genome shotgun (WGS) entry which is preliminary data.</text>
</comment>
<protein>
    <recommendedName>
        <fullName evidence="3">Sulfotransferase</fullName>
        <ecNumber evidence="3">2.8.2.-</ecNumber>
    </recommendedName>
</protein>
<dbReference type="AlphaFoldDB" id="A0A835EP60"/>
<keyword evidence="2 3" id="KW-0808">Transferase</keyword>
<name>A0A835EP60_9POAL</name>
<proteinExistence type="inferred from homology"/>
<dbReference type="EC" id="2.8.2.-" evidence="3"/>
<keyword evidence="6" id="KW-1185">Reference proteome</keyword>
<dbReference type="Pfam" id="PF00685">
    <property type="entry name" value="Sulfotransfer_1"/>
    <property type="match status" value="1"/>
</dbReference>
<dbReference type="EMBL" id="JACEFO010001783">
    <property type="protein sequence ID" value="KAF8702765.1"/>
    <property type="molecule type" value="Genomic_DNA"/>
</dbReference>
<dbReference type="OrthoDB" id="205623at2759"/>
<evidence type="ECO:0000256" key="3">
    <source>
        <dbReference type="RuleBase" id="RU361155"/>
    </source>
</evidence>
<accession>A0A835EP60</accession>
<dbReference type="InterPro" id="IPR027417">
    <property type="entry name" value="P-loop_NTPase"/>
</dbReference>
<dbReference type="InterPro" id="IPR000863">
    <property type="entry name" value="Sulfotransferase_dom"/>
</dbReference>
<organism evidence="5 6">
    <name type="scientific">Digitaria exilis</name>
    <dbReference type="NCBI Taxonomy" id="1010633"/>
    <lineage>
        <taxon>Eukaryota</taxon>
        <taxon>Viridiplantae</taxon>
        <taxon>Streptophyta</taxon>
        <taxon>Embryophyta</taxon>
        <taxon>Tracheophyta</taxon>
        <taxon>Spermatophyta</taxon>
        <taxon>Magnoliopsida</taxon>
        <taxon>Liliopsida</taxon>
        <taxon>Poales</taxon>
        <taxon>Poaceae</taxon>
        <taxon>PACMAD clade</taxon>
        <taxon>Panicoideae</taxon>
        <taxon>Panicodae</taxon>
        <taxon>Paniceae</taxon>
        <taxon>Anthephorinae</taxon>
        <taxon>Digitaria</taxon>
    </lineage>
</organism>
<evidence type="ECO:0000313" key="6">
    <source>
        <dbReference type="Proteomes" id="UP000636709"/>
    </source>
</evidence>
<evidence type="ECO:0000256" key="1">
    <source>
        <dbReference type="ARBA" id="ARBA00005771"/>
    </source>
</evidence>
<dbReference type="Gramene" id="Dexi7B01G0013980.1">
    <property type="protein sequence ID" value="Dexi7B01G0013980.1:cds"/>
    <property type="gene ID" value="Dexi7B01G0013980"/>
</dbReference>
<dbReference type="PANTHER" id="PTHR11783">
    <property type="entry name" value="SULFOTRANSFERASE SULT"/>
    <property type="match status" value="1"/>
</dbReference>
<evidence type="ECO:0000256" key="2">
    <source>
        <dbReference type="ARBA" id="ARBA00022679"/>
    </source>
</evidence>
<comment type="similarity">
    <text evidence="1 3">Belongs to the sulfotransferase 1 family.</text>
</comment>
<dbReference type="SUPFAM" id="SSF52540">
    <property type="entry name" value="P-loop containing nucleoside triphosphate hydrolases"/>
    <property type="match status" value="1"/>
</dbReference>
<dbReference type="Gene3D" id="3.40.50.300">
    <property type="entry name" value="P-loop containing nucleotide triphosphate hydrolases"/>
    <property type="match status" value="1"/>
</dbReference>
<evidence type="ECO:0000259" key="4">
    <source>
        <dbReference type="Pfam" id="PF00685"/>
    </source>
</evidence>
<evidence type="ECO:0000313" key="5">
    <source>
        <dbReference type="EMBL" id="KAF8702765.1"/>
    </source>
</evidence>
<gene>
    <name evidence="5" type="ORF">HU200_032596</name>
</gene>
<dbReference type="Proteomes" id="UP000636709">
    <property type="component" value="Unassembled WGS sequence"/>
</dbReference>
<reference evidence="5" key="1">
    <citation type="submission" date="2020-07" db="EMBL/GenBank/DDBJ databases">
        <title>Genome sequence and genetic diversity analysis of an under-domesticated orphan crop, white fonio (Digitaria exilis).</title>
        <authorList>
            <person name="Bennetzen J.L."/>
            <person name="Chen S."/>
            <person name="Ma X."/>
            <person name="Wang X."/>
            <person name="Yssel A.E.J."/>
            <person name="Chaluvadi S.R."/>
            <person name="Johnson M."/>
            <person name="Gangashetty P."/>
            <person name="Hamidou F."/>
            <person name="Sanogo M.D."/>
            <person name="Zwaenepoel A."/>
            <person name="Wallace J."/>
            <person name="Van De Peer Y."/>
            <person name="Van Deynze A."/>
        </authorList>
    </citation>
    <scope>NUCLEOTIDE SEQUENCE</scope>
    <source>
        <tissue evidence="5">Leaves</tissue>
    </source>
</reference>
<dbReference type="GO" id="GO:0008146">
    <property type="term" value="F:sulfotransferase activity"/>
    <property type="evidence" value="ECO:0007669"/>
    <property type="project" value="InterPro"/>
</dbReference>
<feature type="domain" description="Sulfotransferase" evidence="4">
    <location>
        <begin position="77"/>
        <end position="341"/>
    </location>
</feature>